<proteinExistence type="predicted"/>
<gene>
    <name evidence="1" type="primary">Acey_s0194.g1435</name>
    <name evidence="1" type="ORF">Y032_0194g1435</name>
</gene>
<dbReference type="Proteomes" id="UP000024635">
    <property type="component" value="Unassembled WGS sequence"/>
</dbReference>
<dbReference type="EMBL" id="JARK01001530">
    <property type="protein sequence ID" value="EYB92419.1"/>
    <property type="molecule type" value="Genomic_DNA"/>
</dbReference>
<comment type="caution">
    <text evidence="1">The sequence shown here is derived from an EMBL/GenBank/DDBJ whole genome shotgun (WGS) entry which is preliminary data.</text>
</comment>
<dbReference type="OrthoDB" id="5846262at2759"/>
<dbReference type="AlphaFoldDB" id="A0A016SQ25"/>
<reference evidence="2" key="1">
    <citation type="journal article" date="2015" name="Nat. Genet.">
        <title>The genome and transcriptome of the zoonotic hookworm Ancylostoma ceylanicum identify infection-specific gene families.</title>
        <authorList>
            <person name="Schwarz E.M."/>
            <person name="Hu Y."/>
            <person name="Antoshechkin I."/>
            <person name="Miller M.M."/>
            <person name="Sternberg P.W."/>
            <person name="Aroian R.V."/>
        </authorList>
    </citation>
    <scope>NUCLEOTIDE SEQUENCE</scope>
    <source>
        <strain evidence="2">HY135</strain>
    </source>
</reference>
<sequence length="120" mass="13582">MSIFLKTTTVSLFLLNAHHSYHLDAYIEEIVNLTWHVDPPSFPIGSNEEIKLNDMAITRTRYEKCAGPYPMFRGSGNCRSNCQKANAIAEDDTLSTLQLLETPQFFVHACCVTNLQLNMN</sequence>
<name>A0A016SQ25_9BILA</name>
<organism evidence="1 2">
    <name type="scientific">Ancylostoma ceylanicum</name>
    <dbReference type="NCBI Taxonomy" id="53326"/>
    <lineage>
        <taxon>Eukaryota</taxon>
        <taxon>Metazoa</taxon>
        <taxon>Ecdysozoa</taxon>
        <taxon>Nematoda</taxon>
        <taxon>Chromadorea</taxon>
        <taxon>Rhabditida</taxon>
        <taxon>Rhabditina</taxon>
        <taxon>Rhabditomorpha</taxon>
        <taxon>Strongyloidea</taxon>
        <taxon>Ancylostomatidae</taxon>
        <taxon>Ancylostomatinae</taxon>
        <taxon>Ancylostoma</taxon>
    </lineage>
</organism>
<accession>A0A016SQ25</accession>
<evidence type="ECO:0000313" key="2">
    <source>
        <dbReference type="Proteomes" id="UP000024635"/>
    </source>
</evidence>
<keyword evidence="2" id="KW-1185">Reference proteome</keyword>
<protein>
    <submittedName>
        <fullName evidence="1">Uncharacterized protein</fullName>
    </submittedName>
</protein>
<evidence type="ECO:0000313" key="1">
    <source>
        <dbReference type="EMBL" id="EYB92419.1"/>
    </source>
</evidence>